<feature type="binding site" evidence="12">
    <location>
        <position position="271"/>
    </location>
    <ligand>
        <name>Zn(2+)</name>
        <dbReference type="ChEBI" id="CHEBI:29105"/>
    </ligand>
</feature>
<comment type="pathway">
    <text evidence="3 12">Glycolipid biosynthesis; lipid IV(A) biosynthesis; lipid IV(A) from (3R)-3-hydroxytetradecanoyl-[acyl-carrier-protein] and UDP-N-acetyl-alpha-D-glucosamine: step 2/6.</text>
</comment>
<evidence type="ECO:0000256" key="9">
    <source>
        <dbReference type="ARBA" id="ARBA00022833"/>
    </source>
</evidence>
<dbReference type="InterPro" id="IPR004463">
    <property type="entry name" value="UDP-acyl_GlcNac_deAcase"/>
</dbReference>
<keyword evidence="14" id="KW-1185">Reference proteome</keyword>
<dbReference type="AlphaFoldDB" id="A0A2Z5UVI4"/>
<dbReference type="Gene3D" id="3.30.1700.10">
    <property type="entry name" value="lpxc deacetylase, domain 2"/>
    <property type="match status" value="1"/>
</dbReference>
<evidence type="ECO:0000313" key="13">
    <source>
        <dbReference type="EMBL" id="BBB15636.1"/>
    </source>
</evidence>
<evidence type="ECO:0000256" key="5">
    <source>
        <dbReference type="ARBA" id="ARBA00022516"/>
    </source>
</evidence>
<sequence>MYSQRKHNSTKVSRPIKQRTANGVAAKMARALKQRTLKNVIKAAGITLHSGETAILTLRPAPINTGIVFRRIDFNPIVEVQARAEHVGDTTLQTTLVKNGVRVATIEHLMSAMAGLGIDNAYVDITASEIPIMDGSAGPFIFLIQSAGIEEQSAAKRFIRIKRPIKVTDGDKWASFEPFDGFKISFEIDFNHPLFQNRSQKASIDFSKTSYIKEVSRARTFGFMADYEKLREVRLALGGSLDNAVVVDEYRVLNEDGLRYEDEFVRHKILDAVGDLYLLGYSLIGSFSGYKSGHALNNLLLRRLLENEAAWEYVEFEDEVKAPLAYRRALLLDPT</sequence>
<keyword evidence="9 12" id="KW-0862">Zinc</keyword>
<evidence type="ECO:0000313" key="14">
    <source>
        <dbReference type="Proteomes" id="UP000282483"/>
    </source>
</evidence>
<keyword evidence="6 12" id="KW-0441">Lipid A biosynthesis</keyword>
<dbReference type="EC" id="3.5.1.108" evidence="4 12"/>
<accession>A0A2Z5UVI4</accession>
<dbReference type="GO" id="GO:0016020">
    <property type="term" value="C:membrane"/>
    <property type="evidence" value="ECO:0007669"/>
    <property type="project" value="GOC"/>
</dbReference>
<evidence type="ECO:0000256" key="7">
    <source>
        <dbReference type="ARBA" id="ARBA00022723"/>
    </source>
</evidence>
<gene>
    <name evidence="12 13" type="primary">lpxC</name>
    <name evidence="13" type="ORF">RVIR1_11740</name>
</gene>
<dbReference type="HAMAP" id="MF_00388">
    <property type="entry name" value="LpxC"/>
    <property type="match status" value="1"/>
</dbReference>
<feature type="binding site" evidence="12">
    <location>
        <position position="267"/>
    </location>
    <ligand>
        <name>Zn(2+)</name>
        <dbReference type="ChEBI" id="CHEBI:29105"/>
    </ligand>
</feature>
<comment type="cofactor">
    <cofactor evidence="1 12">
        <name>Zn(2+)</name>
        <dbReference type="ChEBI" id="CHEBI:29105"/>
    </cofactor>
</comment>
<dbReference type="GO" id="GO:0046872">
    <property type="term" value="F:metal ion binding"/>
    <property type="evidence" value="ECO:0007669"/>
    <property type="project" value="UniProtKB-KW"/>
</dbReference>
<dbReference type="PANTHER" id="PTHR33694:SF1">
    <property type="entry name" value="UDP-3-O-ACYL-N-ACETYLGLUCOSAMINE DEACETYLASE 1, MITOCHONDRIAL-RELATED"/>
    <property type="match status" value="1"/>
</dbReference>
<feature type="active site" description="Proton donor" evidence="12">
    <location>
        <position position="294"/>
    </location>
</feature>
<evidence type="ECO:0000256" key="3">
    <source>
        <dbReference type="ARBA" id="ARBA00005002"/>
    </source>
</evidence>
<dbReference type="Proteomes" id="UP000282483">
    <property type="component" value="Chromosome"/>
</dbReference>
<keyword evidence="5 12" id="KW-0444">Lipid biosynthesis</keyword>
<keyword evidence="8 12" id="KW-0378">Hydrolase</keyword>
<dbReference type="InterPro" id="IPR020568">
    <property type="entry name" value="Ribosomal_Su5_D2-typ_SF"/>
</dbReference>
<dbReference type="PANTHER" id="PTHR33694">
    <property type="entry name" value="UDP-3-O-ACYL-N-ACETYLGLUCOSAMINE DEACETYLASE 1, MITOCHONDRIAL-RELATED"/>
    <property type="match status" value="1"/>
</dbReference>
<comment type="catalytic activity">
    <reaction evidence="11 12">
        <text>a UDP-3-O-[(3R)-3-hydroxyacyl]-N-acetyl-alpha-D-glucosamine + H2O = a UDP-3-O-[(3R)-3-hydroxyacyl]-alpha-D-glucosamine + acetate</text>
        <dbReference type="Rhea" id="RHEA:67816"/>
        <dbReference type="ChEBI" id="CHEBI:15377"/>
        <dbReference type="ChEBI" id="CHEBI:30089"/>
        <dbReference type="ChEBI" id="CHEBI:137740"/>
        <dbReference type="ChEBI" id="CHEBI:173225"/>
        <dbReference type="EC" id="3.5.1.108"/>
    </reaction>
</comment>
<dbReference type="SUPFAM" id="SSF54211">
    <property type="entry name" value="Ribosomal protein S5 domain 2-like"/>
    <property type="match status" value="2"/>
</dbReference>
<dbReference type="EMBL" id="AP018005">
    <property type="protein sequence ID" value="BBB15636.1"/>
    <property type="molecule type" value="Genomic_DNA"/>
</dbReference>
<feature type="binding site" evidence="12">
    <location>
        <position position="108"/>
    </location>
    <ligand>
        <name>Zn(2+)</name>
        <dbReference type="ChEBI" id="CHEBI:29105"/>
    </ligand>
</feature>
<proteinExistence type="inferred from homology"/>
<dbReference type="InterPro" id="IPR015870">
    <property type="entry name" value="UDP-acyl_N-AcGlcN_deAcase_N"/>
</dbReference>
<dbReference type="UniPathway" id="UPA00359">
    <property type="reaction ID" value="UER00478"/>
</dbReference>
<protein>
    <recommendedName>
        <fullName evidence="4 12">UDP-3-O-acyl-N-acetylglucosamine deacetylase</fullName>
        <shortName evidence="12">UDP-3-O-acyl-GlcNAc deacetylase</shortName>
        <ecNumber evidence="4 12">3.5.1.108</ecNumber>
    </recommendedName>
    <alternativeName>
        <fullName evidence="12">UDP-3-O-[R-3-hydroxymyristoyl]-N-acetylglucosamine deacetylase</fullName>
    </alternativeName>
</protein>
<evidence type="ECO:0000256" key="8">
    <source>
        <dbReference type="ARBA" id="ARBA00022801"/>
    </source>
</evidence>
<dbReference type="Pfam" id="PF03331">
    <property type="entry name" value="LpxC"/>
    <property type="match status" value="1"/>
</dbReference>
<dbReference type="NCBIfam" id="TIGR00325">
    <property type="entry name" value="lpxC"/>
    <property type="match status" value="1"/>
</dbReference>
<evidence type="ECO:0000256" key="2">
    <source>
        <dbReference type="ARBA" id="ARBA00002923"/>
    </source>
</evidence>
<keyword evidence="10 12" id="KW-0443">Lipid metabolism</keyword>
<dbReference type="GO" id="GO:0009245">
    <property type="term" value="P:lipid A biosynthetic process"/>
    <property type="evidence" value="ECO:0007669"/>
    <property type="project" value="UniProtKB-UniRule"/>
</dbReference>
<evidence type="ECO:0000256" key="6">
    <source>
        <dbReference type="ARBA" id="ARBA00022556"/>
    </source>
</evidence>
<dbReference type="GO" id="GO:0103117">
    <property type="term" value="F:UDP-3-O-acyl-N-acetylglucosamine deacetylase activity"/>
    <property type="evidence" value="ECO:0007669"/>
    <property type="project" value="UniProtKB-UniRule"/>
</dbReference>
<organism evidence="13 14">
    <name type="scientific">Candidatus Rickettsiella viridis</name>
    <dbReference type="NCBI Taxonomy" id="676208"/>
    <lineage>
        <taxon>Bacteria</taxon>
        <taxon>Pseudomonadati</taxon>
        <taxon>Pseudomonadota</taxon>
        <taxon>Gammaproteobacteria</taxon>
        <taxon>Legionellales</taxon>
        <taxon>Coxiellaceae</taxon>
        <taxon>Rickettsiella</taxon>
    </lineage>
</organism>
<evidence type="ECO:0000256" key="11">
    <source>
        <dbReference type="ARBA" id="ARBA00024535"/>
    </source>
</evidence>
<reference evidence="13 14" key="1">
    <citation type="submission" date="2017-03" db="EMBL/GenBank/DDBJ databases">
        <title>The genome sequence of Candidatus Rickettsiella viridis.</title>
        <authorList>
            <person name="Nikoh N."/>
            <person name="Tsuchida T."/>
            <person name="Yamaguchi K."/>
            <person name="Maeda T."/>
            <person name="Shigenobu S."/>
            <person name="Fukatsu T."/>
        </authorList>
    </citation>
    <scope>NUCLEOTIDE SEQUENCE [LARGE SCALE GENOMIC DNA]</scope>
    <source>
        <strain evidence="13 14">Ap-RA04</strain>
    </source>
</reference>
<comment type="similarity">
    <text evidence="12">Belongs to the LpxC family.</text>
</comment>
<dbReference type="Gene3D" id="3.30.230.20">
    <property type="entry name" value="lpxc deacetylase, domain 1"/>
    <property type="match status" value="1"/>
</dbReference>
<evidence type="ECO:0000256" key="4">
    <source>
        <dbReference type="ARBA" id="ARBA00012745"/>
    </source>
</evidence>
<comment type="function">
    <text evidence="2 12">Catalyzes the hydrolysis of UDP-3-O-myristoyl-N-acetylglucosamine to form UDP-3-O-myristoylglucosamine and acetate, the committed step in lipid A biosynthesis.</text>
</comment>
<dbReference type="KEGG" id="rvi:RVIR1_11740"/>
<evidence type="ECO:0000256" key="1">
    <source>
        <dbReference type="ARBA" id="ARBA00001947"/>
    </source>
</evidence>
<keyword evidence="7 12" id="KW-0479">Metal-binding</keyword>
<dbReference type="InterPro" id="IPR011334">
    <property type="entry name" value="UDP-acyl_GlcNac_deAcase_C"/>
</dbReference>
<evidence type="ECO:0000256" key="10">
    <source>
        <dbReference type="ARBA" id="ARBA00023098"/>
    </source>
</evidence>
<evidence type="ECO:0000256" key="12">
    <source>
        <dbReference type="HAMAP-Rule" id="MF_00388"/>
    </source>
</evidence>
<name>A0A2Z5UVI4_9COXI</name>